<sequence>MTMKFEPAGGQMSPKRKWYHEVGPEMEENRHLANALEALNRPFIWVIQPGSGRPGPPPGFSEGGEPSAENEKDDIPLDFDKRVGRKRYDNTWMGTTTADNAKLIVKHLKIGRMISDDLSQMIKKDDIIKGIESLFADEDVKSRAALLGAKFKHGFPASSVKSLDAFRDFIKQKAVV</sequence>
<dbReference type="AlphaFoldDB" id="A0A9Q0YVX7"/>
<organism evidence="2 3">
    <name type="scientific">Salix purpurea</name>
    <name type="common">Purple osier willow</name>
    <dbReference type="NCBI Taxonomy" id="77065"/>
    <lineage>
        <taxon>Eukaryota</taxon>
        <taxon>Viridiplantae</taxon>
        <taxon>Streptophyta</taxon>
        <taxon>Embryophyta</taxon>
        <taxon>Tracheophyta</taxon>
        <taxon>Spermatophyta</taxon>
        <taxon>Magnoliopsida</taxon>
        <taxon>eudicotyledons</taxon>
        <taxon>Gunneridae</taxon>
        <taxon>Pentapetalae</taxon>
        <taxon>rosids</taxon>
        <taxon>fabids</taxon>
        <taxon>Malpighiales</taxon>
        <taxon>Salicaceae</taxon>
        <taxon>Saliceae</taxon>
        <taxon>Salix</taxon>
    </lineage>
</organism>
<comment type="caution">
    <text evidence="2">The sequence shown here is derived from an EMBL/GenBank/DDBJ whole genome shotgun (WGS) entry which is preliminary data.</text>
</comment>
<accession>A0A9Q0YVX7</accession>
<dbReference type="SUPFAM" id="SSF53756">
    <property type="entry name" value="UDP-Glycosyltransferase/glycogen phosphorylase"/>
    <property type="match status" value="1"/>
</dbReference>
<feature type="compositionally biased region" description="Basic and acidic residues" evidence="1">
    <location>
        <begin position="69"/>
        <end position="82"/>
    </location>
</feature>
<evidence type="ECO:0000313" key="3">
    <source>
        <dbReference type="Proteomes" id="UP001151532"/>
    </source>
</evidence>
<dbReference type="EMBL" id="JAPFFK010000015">
    <property type="protein sequence ID" value="KAJ6712166.1"/>
    <property type="molecule type" value="Genomic_DNA"/>
</dbReference>
<dbReference type="OrthoDB" id="5835829at2759"/>
<proteinExistence type="predicted"/>
<keyword evidence="3" id="KW-1185">Reference proteome</keyword>
<dbReference type="Proteomes" id="UP001151532">
    <property type="component" value="Chromosome 1"/>
</dbReference>
<reference evidence="2" key="2">
    <citation type="journal article" date="2023" name="Int. J. Mol. Sci.">
        <title>De Novo Assembly and Annotation of 11 Diverse Shrub Willow (Salix) Genomes Reveals Novel Gene Organization in Sex-Linked Regions.</title>
        <authorList>
            <person name="Hyden B."/>
            <person name="Feng K."/>
            <person name="Yates T.B."/>
            <person name="Jawdy S."/>
            <person name="Cereghino C."/>
            <person name="Smart L.B."/>
            <person name="Muchero W."/>
        </authorList>
    </citation>
    <scope>NUCLEOTIDE SEQUENCE</scope>
    <source>
        <tissue evidence="2">Shoot tip</tissue>
    </source>
</reference>
<name>A0A9Q0YVX7_SALPP</name>
<evidence type="ECO:0000313" key="2">
    <source>
        <dbReference type="EMBL" id="KAJ6712166.1"/>
    </source>
</evidence>
<evidence type="ECO:0000256" key="1">
    <source>
        <dbReference type="SAM" id="MobiDB-lite"/>
    </source>
</evidence>
<protein>
    <submittedName>
        <fullName evidence="2">SCOPOLETIN GLUCOSYLTRANSFERASE-LIKE</fullName>
    </submittedName>
</protein>
<feature type="region of interest" description="Disordered" evidence="1">
    <location>
        <begin position="47"/>
        <end position="82"/>
    </location>
</feature>
<gene>
    <name evidence="2" type="ORF">OIU79_008391</name>
</gene>
<reference evidence="2" key="1">
    <citation type="submission" date="2022-11" db="EMBL/GenBank/DDBJ databases">
        <authorList>
            <person name="Hyden B.L."/>
            <person name="Feng K."/>
            <person name="Yates T."/>
            <person name="Jawdy S."/>
            <person name="Smart L.B."/>
            <person name="Muchero W."/>
        </authorList>
    </citation>
    <scope>NUCLEOTIDE SEQUENCE</scope>
    <source>
        <tissue evidence="2">Shoot tip</tissue>
    </source>
</reference>